<dbReference type="NCBIfam" id="NF033504">
    <property type="entry name" value="Ni_dep_LarA"/>
    <property type="match status" value="1"/>
</dbReference>
<dbReference type="InterPro" id="IPR048068">
    <property type="entry name" value="LarA-like"/>
</dbReference>
<dbReference type="InterPro" id="IPR047926">
    <property type="entry name" value="Ni_dep_LarA"/>
</dbReference>
<gene>
    <name evidence="3" type="primary">larA</name>
    <name evidence="3" type="ORF">H9X91_09805</name>
</gene>
<dbReference type="InterPro" id="IPR018657">
    <property type="entry name" value="LarA-like_N"/>
</dbReference>
<proteinExistence type="predicted"/>
<feature type="domain" description="LarA-like N-terminal" evidence="1">
    <location>
        <begin position="7"/>
        <end position="207"/>
    </location>
</feature>
<reference evidence="3 4" key="1">
    <citation type="journal article" date="2021" name="Sci. Rep.">
        <title>The distribution of antibiotic resistance genes in chicken gut microbiota commensals.</title>
        <authorList>
            <person name="Juricova H."/>
            <person name="Matiasovicova J."/>
            <person name="Kubasova T."/>
            <person name="Cejkova D."/>
            <person name="Rychlik I."/>
        </authorList>
    </citation>
    <scope>NUCLEOTIDE SEQUENCE [LARGE SCALE GENOMIC DNA]</scope>
    <source>
        <strain evidence="3 4">An411</strain>
    </source>
</reference>
<sequence length="431" mass="47299">MTEPMKYGQTEFEVHLPPELIAAELEPNQVDLPQRTTAEHIRWALDHPIDSAPLKELVKAGDKVCVVISDVTRRWQAPDTYLPILIGELEAAGVRDEDILILSATGTHRRQTEEEHIGLVTKPVYDRIRVEDHVCTDQDNLAYVGTTSRGTPVWLDKRALACDKIILTGGVVYHFMAGFGGGRKSILPGIAGRETIMKNHNLALNPGIGSGSNPAVRSANMNAANPVHADMMEACSMVRPTFLLNVVVNDEQEIIAAFAGNWVTAHRAACDLVDRMYGVPVKEKTPLVIASAGGYPKDLNFYQTIKTLSNALEVVADGGTLILVTKSEEGFGSEDTQRQIAGFATMEEREKDLRENFSIGAFIGYLFAESAEKYHMIAVTDMAQEDFGTARIHVVKTLDEALELSRRLNGGRDLRATLLPHGANTLPKFQS</sequence>
<dbReference type="InterPro" id="IPR043166">
    <property type="entry name" value="LarA-like_C"/>
</dbReference>
<dbReference type="Pfam" id="PF21113">
    <property type="entry name" value="LarA_C"/>
    <property type="match status" value="1"/>
</dbReference>
<dbReference type="Gene3D" id="3.40.50.11440">
    <property type="match status" value="1"/>
</dbReference>
<evidence type="ECO:0000313" key="3">
    <source>
        <dbReference type="EMBL" id="MBM6851728.1"/>
    </source>
</evidence>
<accession>A0ABS2FWB8</accession>
<organism evidence="3 4">
    <name type="scientific">Oscillibacter valericigenes</name>
    <dbReference type="NCBI Taxonomy" id="351091"/>
    <lineage>
        <taxon>Bacteria</taxon>
        <taxon>Bacillati</taxon>
        <taxon>Bacillota</taxon>
        <taxon>Clostridia</taxon>
        <taxon>Eubacteriales</taxon>
        <taxon>Oscillospiraceae</taxon>
        <taxon>Oscillibacter</taxon>
    </lineage>
</organism>
<dbReference type="PANTHER" id="PTHR33171:SF17">
    <property type="entry name" value="LARA-LIKE N-TERMINAL DOMAIN-CONTAINING PROTEIN"/>
    <property type="match status" value="1"/>
</dbReference>
<dbReference type="Pfam" id="PF09861">
    <property type="entry name" value="Lar_N"/>
    <property type="match status" value="1"/>
</dbReference>
<evidence type="ECO:0000259" key="1">
    <source>
        <dbReference type="Pfam" id="PF09861"/>
    </source>
</evidence>
<feature type="domain" description="Lactate racemase C-terminal" evidence="2">
    <location>
        <begin position="284"/>
        <end position="423"/>
    </location>
</feature>
<protein>
    <submittedName>
        <fullName evidence="3">Nickel-dependent lactate racemase</fullName>
    </submittedName>
</protein>
<evidence type="ECO:0000313" key="4">
    <source>
        <dbReference type="Proteomes" id="UP000719500"/>
    </source>
</evidence>
<comment type="caution">
    <text evidence="3">The sequence shown here is derived from an EMBL/GenBank/DDBJ whole genome shotgun (WGS) entry which is preliminary data.</text>
</comment>
<dbReference type="Gene3D" id="3.90.226.30">
    <property type="match status" value="1"/>
</dbReference>
<keyword evidence="4" id="KW-1185">Reference proteome</keyword>
<dbReference type="InterPro" id="IPR048520">
    <property type="entry name" value="LarA_C"/>
</dbReference>
<dbReference type="Proteomes" id="UP000719500">
    <property type="component" value="Unassembled WGS sequence"/>
</dbReference>
<evidence type="ECO:0000259" key="2">
    <source>
        <dbReference type="Pfam" id="PF21113"/>
    </source>
</evidence>
<name>A0ABS2FWB8_9FIRM</name>
<dbReference type="PANTHER" id="PTHR33171">
    <property type="entry name" value="LAR_N DOMAIN-CONTAINING PROTEIN"/>
    <property type="match status" value="1"/>
</dbReference>
<dbReference type="EMBL" id="JACSNX010000015">
    <property type="protein sequence ID" value="MBM6851728.1"/>
    <property type="molecule type" value="Genomic_DNA"/>
</dbReference>
<dbReference type="RefSeq" id="WP_204804710.1">
    <property type="nucleotide sequence ID" value="NZ_JACSNS010000003.1"/>
</dbReference>